<gene>
    <name evidence="1" type="ORF">UT28_C0001G0070</name>
</gene>
<dbReference type="STRING" id="1618337.UT28_C0001G0070"/>
<evidence type="ECO:0000313" key="1">
    <source>
        <dbReference type="EMBL" id="AKM81889.1"/>
    </source>
</evidence>
<organism evidence="1 2">
    <name type="scientific">Berkelbacteria bacterium GW2011_GWE1_39_12</name>
    <dbReference type="NCBI Taxonomy" id="1618337"/>
    <lineage>
        <taxon>Bacteria</taxon>
        <taxon>Candidatus Berkelbacteria</taxon>
    </lineage>
</organism>
<dbReference type="PATRIC" id="fig|1618337.4.peg.71"/>
<sequence length="732" mass="76061">MKKNRFIIAIFFAILLVSFTIAVFSRPAKIMAASGIWGSIVGSSLSEYQTSVSNSSSKLVPTDTWGSMTLKNGNTFSYIIHTSISGTCRSYRVEGKVTSPTNVLLADEYDPMGYNTTCSGAEAFANGSMFMLADSNGRVTAYFKTYTQPYMSGPTYYYHKQGISDWVWDSPSLTANLAANPNSGVSPLNTTLTATPGGNVTGTINYSFWWNCNSTSSTYAATVMACGDPHTSTIGAKFDGTSANPQTVSHSYSPAGTYYGKVIIERGSLTAEKRATITVNSPPAPTVTLTANGSSGSTTIAYNASANLAWSSSNATSCNAAWTTSTATSGTQTTGNLIASKSYSITCVNGNSNANANVNVVVTPPALTASLSANPANGPAPLGTSLTANAGGTATGTLNYSFWWNCNSTAMTYAAAVTACGDPHTATIGFKKDGISNILLVATNTYTPAGAYYGKVIIERGALSAESRATVTVTSAPQTLTASLVANPVSGPITFSPELTAIPGGTATGTISYSFWWNCNSIATTYMTTLAACGSPQAKFDGVTDIPKKTMASYSSVGIFTVKVVIERGTLSAESRVAVTANTTPTLTAELIAMPSSGLSPLNTTLTATTGGSMTGSINYTFWWDCSTPGSDYASTVAACGNPLGNPNIGDKTHDGVTTTLLPILHAYTGAGIYHTVVVIERGSLAKVATADVTVAPAGNPSSIRVDVNVGWDERGEPKSVDYYSVLENLNN</sequence>
<reference evidence="1 2" key="1">
    <citation type="journal article" date="2015" name="Nature">
        <title>rRNA introns, odd ribosomes, and small enigmatic genomes across a large radiation of phyla.</title>
        <authorList>
            <person name="Brown C.T."/>
            <person name="Hug L.A."/>
            <person name="Thomas B.C."/>
            <person name="Sharon I."/>
            <person name="Castelle C.J."/>
            <person name="Singh A."/>
            <person name="Wilkins M.J."/>
            <person name="Williams K.H."/>
            <person name="Banfield J.F."/>
        </authorList>
    </citation>
    <scope>NUCLEOTIDE SEQUENCE [LARGE SCALE GENOMIC DNA]</scope>
</reference>
<protein>
    <submittedName>
        <fullName evidence="1">Mucin-2-like protein</fullName>
    </submittedName>
</protein>
<accession>A0A0G4B224</accession>
<proteinExistence type="predicted"/>
<name>A0A0G4B224_9BACT</name>
<dbReference type="EMBL" id="CP011213">
    <property type="protein sequence ID" value="AKM81889.1"/>
    <property type="molecule type" value="Genomic_DNA"/>
</dbReference>
<evidence type="ECO:0000313" key="2">
    <source>
        <dbReference type="Proteomes" id="UP000035648"/>
    </source>
</evidence>
<dbReference type="KEGG" id="bbgw:UT28_C0001G0070"/>
<dbReference type="Proteomes" id="UP000035648">
    <property type="component" value="Chromosome"/>
</dbReference>
<dbReference type="AlphaFoldDB" id="A0A0G4B224"/>